<feature type="transmembrane region" description="Helical" evidence="1">
    <location>
        <begin position="87"/>
        <end position="108"/>
    </location>
</feature>
<keyword evidence="1" id="KW-1133">Transmembrane helix</keyword>
<sequence length="164" mass="17459">MGAGKILAILGGLITILGTFVFALYGSTGIVGSGLGFALNIPDLFTDAEFFAVAIDIPVALFYVYLILFIIFLASGILQMVGAQSRAVGFIFSLFPLAVGLLFILLVYTEILGITSAFFAFFFIGEQFGDFFPILVKIGDLSLGVYLVLAGGVLGILSVFMERD</sequence>
<feature type="transmembrane region" description="Helical" evidence="1">
    <location>
        <begin position="143"/>
        <end position="161"/>
    </location>
</feature>
<name>A0A0F9IWQ5_9ZZZZ</name>
<organism evidence="2">
    <name type="scientific">marine sediment metagenome</name>
    <dbReference type="NCBI Taxonomy" id="412755"/>
    <lineage>
        <taxon>unclassified sequences</taxon>
        <taxon>metagenomes</taxon>
        <taxon>ecological metagenomes</taxon>
    </lineage>
</organism>
<evidence type="ECO:0000256" key="1">
    <source>
        <dbReference type="SAM" id="Phobius"/>
    </source>
</evidence>
<dbReference type="EMBL" id="LAZR01017985">
    <property type="protein sequence ID" value="KKL98160.1"/>
    <property type="molecule type" value="Genomic_DNA"/>
</dbReference>
<evidence type="ECO:0000313" key="2">
    <source>
        <dbReference type="EMBL" id="KKL98160.1"/>
    </source>
</evidence>
<dbReference type="AlphaFoldDB" id="A0A0F9IWQ5"/>
<gene>
    <name evidence="2" type="ORF">LCGC14_1827200</name>
</gene>
<accession>A0A0F9IWQ5</accession>
<proteinExistence type="predicted"/>
<feature type="transmembrane region" description="Helical" evidence="1">
    <location>
        <begin position="50"/>
        <end position="75"/>
    </location>
</feature>
<keyword evidence="1" id="KW-0812">Transmembrane</keyword>
<keyword evidence="1" id="KW-0472">Membrane</keyword>
<comment type="caution">
    <text evidence="2">The sequence shown here is derived from an EMBL/GenBank/DDBJ whole genome shotgun (WGS) entry which is preliminary data.</text>
</comment>
<feature type="transmembrane region" description="Helical" evidence="1">
    <location>
        <begin position="7"/>
        <end position="30"/>
    </location>
</feature>
<reference evidence="2" key="1">
    <citation type="journal article" date="2015" name="Nature">
        <title>Complex archaea that bridge the gap between prokaryotes and eukaryotes.</title>
        <authorList>
            <person name="Spang A."/>
            <person name="Saw J.H."/>
            <person name="Jorgensen S.L."/>
            <person name="Zaremba-Niedzwiedzka K."/>
            <person name="Martijn J."/>
            <person name="Lind A.E."/>
            <person name="van Eijk R."/>
            <person name="Schleper C."/>
            <person name="Guy L."/>
            <person name="Ettema T.J."/>
        </authorList>
    </citation>
    <scope>NUCLEOTIDE SEQUENCE</scope>
</reference>
<protein>
    <submittedName>
        <fullName evidence="2">Uncharacterized protein</fullName>
    </submittedName>
</protein>